<protein>
    <submittedName>
        <fullName evidence="1">Uncharacterized protein</fullName>
    </submittedName>
</protein>
<gene>
    <name evidence="1" type="ORF">ASZ90_017869</name>
</gene>
<name>A0A0W8E7Y1_9ZZZZ</name>
<comment type="caution">
    <text evidence="1">The sequence shown here is derived from an EMBL/GenBank/DDBJ whole genome shotgun (WGS) entry which is preliminary data.</text>
</comment>
<sequence>MFVDQRLIDKHRKLSEIVTYYGQHGIIMLNTGSHIGRIGL</sequence>
<dbReference type="AlphaFoldDB" id="A0A0W8E7Y1"/>
<organism evidence="1">
    <name type="scientific">hydrocarbon metagenome</name>
    <dbReference type="NCBI Taxonomy" id="938273"/>
    <lineage>
        <taxon>unclassified sequences</taxon>
        <taxon>metagenomes</taxon>
        <taxon>ecological metagenomes</taxon>
    </lineage>
</organism>
<evidence type="ECO:0000313" key="1">
    <source>
        <dbReference type="EMBL" id="KUG04730.1"/>
    </source>
</evidence>
<accession>A0A0W8E7Y1</accession>
<dbReference type="EMBL" id="LNQE01001842">
    <property type="protein sequence ID" value="KUG04730.1"/>
    <property type="molecule type" value="Genomic_DNA"/>
</dbReference>
<reference evidence="1" key="1">
    <citation type="journal article" date="2015" name="Proc. Natl. Acad. Sci. U.S.A.">
        <title>Networks of energetic and metabolic interactions define dynamics in microbial communities.</title>
        <authorList>
            <person name="Embree M."/>
            <person name="Liu J.K."/>
            <person name="Al-Bassam M.M."/>
            <person name="Zengler K."/>
        </authorList>
    </citation>
    <scope>NUCLEOTIDE SEQUENCE</scope>
</reference>
<proteinExistence type="predicted"/>